<evidence type="ECO:0008006" key="4">
    <source>
        <dbReference type="Google" id="ProtNLM"/>
    </source>
</evidence>
<dbReference type="PANTHER" id="PTHR35567:SF1">
    <property type="entry name" value="CONSERVED FUNGAL PROTEIN (AFU_ORTHOLOGUE AFUA_1G14230)"/>
    <property type="match status" value="1"/>
</dbReference>
<protein>
    <recommendedName>
        <fullName evidence="4">Malate dehydrogenase</fullName>
    </recommendedName>
</protein>
<keyword evidence="3" id="KW-1185">Reference proteome</keyword>
<dbReference type="Pfam" id="PF11937">
    <property type="entry name" value="DUF3455"/>
    <property type="match status" value="1"/>
</dbReference>
<name>A0A6A5X5L7_9PLEO</name>
<evidence type="ECO:0000313" key="2">
    <source>
        <dbReference type="EMBL" id="KAF2008151.1"/>
    </source>
</evidence>
<organism evidence="2 3">
    <name type="scientific">Amniculicola lignicola CBS 123094</name>
    <dbReference type="NCBI Taxonomy" id="1392246"/>
    <lineage>
        <taxon>Eukaryota</taxon>
        <taxon>Fungi</taxon>
        <taxon>Dikarya</taxon>
        <taxon>Ascomycota</taxon>
        <taxon>Pezizomycotina</taxon>
        <taxon>Dothideomycetes</taxon>
        <taxon>Pleosporomycetidae</taxon>
        <taxon>Pleosporales</taxon>
        <taxon>Amniculicolaceae</taxon>
        <taxon>Amniculicola</taxon>
    </lineage>
</organism>
<dbReference type="OrthoDB" id="1859733at2759"/>
<dbReference type="AlphaFoldDB" id="A0A6A5X5L7"/>
<dbReference type="PANTHER" id="PTHR35567">
    <property type="entry name" value="MALATE DEHYDROGENASE (AFU_ORTHOLOGUE AFUA_2G13800)"/>
    <property type="match status" value="1"/>
</dbReference>
<dbReference type="Proteomes" id="UP000799779">
    <property type="component" value="Unassembled WGS sequence"/>
</dbReference>
<evidence type="ECO:0000256" key="1">
    <source>
        <dbReference type="SAM" id="SignalP"/>
    </source>
</evidence>
<feature type="chain" id="PRO_5025563482" description="Malate dehydrogenase" evidence="1">
    <location>
        <begin position="23"/>
        <end position="239"/>
    </location>
</feature>
<dbReference type="InterPro" id="IPR021851">
    <property type="entry name" value="DUF3455"/>
</dbReference>
<dbReference type="EMBL" id="ML977556">
    <property type="protein sequence ID" value="KAF2008151.1"/>
    <property type="molecule type" value="Genomic_DNA"/>
</dbReference>
<sequence length="239" mass="25506">MLFTTLSTAVVALTAFAPAVAGLPHWPKHKPEPRATPGLKLQLPTSTLAVPGADLVLKFVGLGVGTQNYTCLTGNATAVPETTGAVAKLYDIGTKLNTDPWAAWKIPTVSGLSLSMASNPRQLDSYLQTQGYQQVLGDHFFTLTTPTFSLNKVKANPFPLGFMKKNADADAPKSACPGNNGLPAIKWLHLLDNGNSQGGVNTIYRVETAGGNKPATCQGQKKTFEVAYAAQYWVYEKKV</sequence>
<keyword evidence="1" id="KW-0732">Signal</keyword>
<proteinExistence type="predicted"/>
<accession>A0A6A5X5L7</accession>
<feature type="signal peptide" evidence="1">
    <location>
        <begin position="1"/>
        <end position="22"/>
    </location>
</feature>
<reference evidence="2" key="1">
    <citation type="journal article" date="2020" name="Stud. Mycol.">
        <title>101 Dothideomycetes genomes: a test case for predicting lifestyles and emergence of pathogens.</title>
        <authorList>
            <person name="Haridas S."/>
            <person name="Albert R."/>
            <person name="Binder M."/>
            <person name="Bloem J."/>
            <person name="Labutti K."/>
            <person name="Salamov A."/>
            <person name="Andreopoulos B."/>
            <person name="Baker S."/>
            <person name="Barry K."/>
            <person name="Bills G."/>
            <person name="Bluhm B."/>
            <person name="Cannon C."/>
            <person name="Castanera R."/>
            <person name="Culley D."/>
            <person name="Daum C."/>
            <person name="Ezra D."/>
            <person name="Gonzalez J."/>
            <person name="Henrissat B."/>
            <person name="Kuo A."/>
            <person name="Liang C."/>
            <person name="Lipzen A."/>
            <person name="Lutzoni F."/>
            <person name="Magnuson J."/>
            <person name="Mondo S."/>
            <person name="Nolan M."/>
            <person name="Ohm R."/>
            <person name="Pangilinan J."/>
            <person name="Park H.-J."/>
            <person name="Ramirez L."/>
            <person name="Alfaro M."/>
            <person name="Sun H."/>
            <person name="Tritt A."/>
            <person name="Yoshinaga Y."/>
            <person name="Zwiers L.-H."/>
            <person name="Turgeon B."/>
            <person name="Goodwin S."/>
            <person name="Spatafora J."/>
            <person name="Crous P."/>
            <person name="Grigoriev I."/>
        </authorList>
    </citation>
    <scope>NUCLEOTIDE SEQUENCE</scope>
    <source>
        <strain evidence="2">CBS 123094</strain>
    </source>
</reference>
<evidence type="ECO:0000313" key="3">
    <source>
        <dbReference type="Proteomes" id="UP000799779"/>
    </source>
</evidence>
<gene>
    <name evidence="2" type="ORF">P154DRAFT_479646</name>
</gene>